<organism evidence="2 3">
    <name type="scientific">Malus domestica</name>
    <name type="common">Apple</name>
    <name type="synonym">Pyrus malus</name>
    <dbReference type="NCBI Taxonomy" id="3750"/>
    <lineage>
        <taxon>Eukaryota</taxon>
        <taxon>Viridiplantae</taxon>
        <taxon>Streptophyta</taxon>
        <taxon>Embryophyta</taxon>
        <taxon>Tracheophyta</taxon>
        <taxon>Spermatophyta</taxon>
        <taxon>Magnoliopsida</taxon>
        <taxon>eudicotyledons</taxon>
        <taxon>Gunneridae</taxon>
        <taxon>Pentapetalae</taxon>
        <taxon>rosids</taxon>
        <taxon>fabids</taxon>
        <taxon>Rosales</taxon>
        <taxon>Rosaceae</taxon>
        <taxon>Amygdaloideae</taxon>
        <taxon>Maleae</taxon>
        <taxon>Malus</taxon>
    </lineage>
</organism>
<protein>
    <submittedName>
        <fullName evidence="2">Uncharacterized protein</fullName>
    </submittedName>
</protein>
<dbReference type="Proteomes" id="UP000290289">
    <property type="component" value="Chromosome 10"/>
</dbReference>
<name>A0A498IUN6_MALDO</name>
<evidence type="ECO:0000313" key="2">
    <source>
        <dbReference type="EMBL" id="RXH85945.1"/>
    </source>
</evidence>
<dbReference type="EMBL" id="RDQH01000336">
    <property type="protein sequence ID" value="RXH85945.1"/>
    <property type="molecule type" value="Genomic_DNA"/>
</dbReference>
<reference evidence="2 3" key="1">
    <citation type="submission" date="2018-10" db="EMBL/GenBank/DDBJ databases">
        <title>A high-quality apple genome assembly.</title>
        <authorList>
            <person name="Hu J."/>
        </authorList>
    </citation>
    <scope>NUCLEOTIDE SEQUENCE [LARGE SCALE GENOMIC DNA]</scope>
    <source>
        <strain evidence="3">cv. HFTH1</strain>
        <tissue evidence="2">Young leaf</tissue>
    </source>
</reference>
<gene>
    <name evidence="2" type="ORF">DVH24_016998</name>
</gene>
<dbReference type="AlphaFoldDB" id="A0A498IUN6"/>
<accession>A0A498IUN6</accession>
<keyword evidence="3" id="KW-1185">Reference proteome</keyword>
<evidence type="ECO:0000313" key="3">
    <source>
        <dbReference type="Proteomes" id="UP000290289"/>
    </source>
</evidence>
<evidence type="ECO:0000256" key="1">
    <source>
        <dbReference type="SAM" id="SignalP"/>
    </source>
</evidence>
<proteinExistence type="predicted"/>
<keyword evidence="1" id="KW-0732">Signal</keyword>
<sequence length="127" mass="14204">MLESMCQLLLLKLQKLHALYESPWWTAAKNPYKSALSQLIAVEYDSRDIYRHRLQLIGSTLSQVKCLIHVVKAGAFKSSNARPFLLVNTKLSNIRLGLLVLQLVQKASLVLVVAVEWQSTKAGSGIE</sequence>
<comment type="caution">
    <text evidence="2">The sequence shown here is derived from an EMBL/GenBank/DDBJ whole genome shotgun (WGS) entry which is preliminary data.</text>
</comment>
<feature type="chain" id="PRO_5019842356" evidence="1">
    <location>
        <begin position="19"/>
        <end position="127"/>
    </location>
</feature>
<feature type="signal peptide" evidence="1">
    <location>
        <begin position="1"/>
        <end position="18"/>
    </location>
</feature>